<dbReference type="AlphaFoldDB" id="A0A1I0FDX6"/>
<keyword evidence="2" id="KW-1185">Reference proteome</keyword>
<dbReference type="STRING" id="426128.SAMN05660297_02771"/>
<organism evidence="1 2">
    <name type="scientific">Natronincola peptidivorans</name>
    <dbReference type="NCBI Taxonomy" id="426128"/>
    <lineage>
        <taxon>Bacteria</taxon>
        <taxon>Bacillati</taxon>
        <taxon>Bacillota</taxon>
        <taxon>Clostridia</taxon>
        <taxon>Peptostreptococcales</taxon>
        <taxon>Natronincolaceae</taxon>
        <taxon>Natronincola</taxon>
    </lineage>
</organism>
<sequence>MKRGSKDMNKLPKKIRIVKASFETYWYADCIGMVLGVVGTSRGRYSTDYKNKNGLYMVVPKDCEVVEE</sequence>
<proteinExistence type="predicted"/>
<accession>A0A1I0FDX6</accession>
<dbReference type="Proteomes" id="UP000199568">
    <property type="component" value="Unassembled WGS sequence"/>
</dbReference>
<dbReference type="RefSeq" id="WP_090445268.1">
    <property type="nucleotide sequence ID" value="NZ_FOHU01000014.1"/>
</dbReference>
<dbReference type="OrthoDB" id="1957166at2"/>
<gene>
    <name evidence="1" type="ORF">SAMN05660297_02771</name>
</gene>
<dbReference type="EMBL" id="FOHU01000014">
    <property type="protein sequence ID" value="SET56167.1"/>
    <property type="molecule type" value="Genomic_DNA"/>
</dbReference>
<protein>
    <submittedName>
        <fullName evidence="1">Uncharacterized protein</fullName>
    </submittedName>
</protein>
<reference evidence="1 2" key="1">
    <citation type="submission" date="2016-10" db="EMBL/GenBank/DDBJ databases">
        <authorList>
            <person name="de Groot N.N."/>
        </authorList>
    </citation>
    <scope>NUCLEOTIDE SEQUENCE [LARGE SCALE GENOMIC DNA]</scope>
    <source>
        <strain evidence="1 2">DSM 18979</strain>
    </source>
</reference>
<evidence type="ECO:0000313" key="2">
    <source>
        <dbReference type="Proteomes" id="UP000199568"/>
    </source>
</evidence>
<evidence type="ECO:0000313" key="1">
    <source>
        <dbReference type="EMBL" id="SET56167.1"/>
    </source>
</evidence>
<name>A0A1I0FDX6_9FIRM</name>